<dbReference type="InterPro" id="IPR009060">
    <property type="entry name" value="UBA-like_sf"/>
</dbReference>
<comment type="caution">
    <text evidence="3">The sequence shown here is derived from an EMBL/GenBank/DDBJ whole genome shotgun (WGS) entry which is preliminary data.</text>
</comment>
<feature type="compositionally biased region" description="Basic and acidic residues" evidence="1">
    <location>
        <begin position="44"/>
        <end position="53"/>
    </location>
</feature>
<evidence type="ECO:0000256" key="1">
    <source>
        <dbReference type="SAM" id="MobiDB-lite"/>
    </source>
</evidence>
<protein>
    <recommendedName>
        <fullName evidence="2">UBA domain-containing protein</fullName>
    </recommendedName>
</protein>
<feature type="compositionally biased region" description="Polar residues" evidence="1">
    <location>
        <begin position="94"/>
        <end position="103"/>
    </location>
</feature>
<evidence type="ECO:0000313" key="4">
    <source>
        <dbReference type="Proteomes" id="UP000481861"/>
    </source>
</evidence>
<dbReference type="InterPro" id="IPR015940">
    <property type="entry name" value="UBA"/>
</dbReference>
<dbReference type="PROSITE" id="PS50030">
    <property type="entry name" value="UBA"/>
    <property type="match status" value="1"/>
</dbReference>
<name>A0A7C8I889_9PLEO</name>
<dbReference type="EMBL" id="JAADJZ010000026">
    <property type="protein sequence ID" value="KAF2866827.1"/>
    <property type="molecule type" value="Genomic_DNA"/>
</dbReference>
<feature type="compositionally biased region" description="Polar residues" evidence="1">
    <location>
        <begin position="699"/>
        <end position="708"/>
    </location>
</feature>
<feature type="region of interest" description="Disordered" evidence="1">
    <location>
        <begin position="193"/>
        <end position="234"/>
    </location>
</feature>
<feature type="domain" description="UBA" evidence="2">
    <location>
        <begin position="428"/>
        <end position="473"/>
    </location>
</feature>
<organism evidence="3 4">
    <name type="scientific">Massariosphaeria phaeospora</name>
    <dbReference type="NCBI Taxonomy" id="100035"/>
    <lineage>
        <taxon>Eukaryota</taxon>
        <taxon>Fungi</taxon>
        <taxon>Dikarya</taxon>
        <taxon>Ascomycota</taxon>
        <taxon>Pezizomycotina</taxon>
        <taxon>Dothideomycetes</taxon>
        <taxon>Pleosporomycetidae</taxon>
        <taxon>Pleosporales</taxon>
        <taxon>Pleosporales incertae sedis</taxon>
        <taxon>Massariosphaeria</taxon>
    </lineage>
</organism>
<feature type="compositionally biased region" description="Basic and acidic residues" evidence="1">
    <location>
        <begin position="570"/>
        <end position="580"/>
    </location>
</feature>
<feature type="region of interest" description="Disordered" evidence="1">
    <location>
        <begin position="251"/>
        <end position="438"/>
    </location>
</feature>
<feature type="compositionally biased region" description="Acidic residues" evidence="1">
    <location>
        <begin position="1"/>
        <end position="17"/>
    </location>
</feature>
<dbReference type="SUPFAM" id="SSF46934">
    <property type="entry name" value="UBA-like"/>
    <property type="match status" value="1"/>
</dbReference>
<dbReference type="OrthoDB" id="5404794at2759"/>
<feature type="compositionally biased region" description="Polar residues" evidence="1">
    <location>
        <begin position="310"/>
        <end position="321"/>
    </location>
</feature>
<feature type="compositionally biased region" description="Basic and acidic residues" evidence="1">
    <location>
        <begin position="288"/>
        <end position="301"/>
    </location>
</feature>
<sequence>MRVIQDSDDEFDADDLEAAPKLADACTIEQPAASPAHGTGSTESLKRNIEAAHRAQFPSQPMPSADREQSAPGSSVSLPGHRTKRRRTAAECSPTKSPATGSQKKVLKTYGRSRTVFGTPLSTHGQMKPTLEETELNSEKSWGLQGTMQDNYVQLEPMAMFPELSSTVPNATMTQQRLLEEIMDPGFLGFGEEGRATPYEPAKSSVPWSDFLKSSSGQVGAQSDPSNGTEQPFLSHGHHELQSLLEGTAAESGAAFTSSPHRSQKARSTDVAQRSRRSSSVLAQGSPLRKEIFRDDVDPKDIMAPPLVPTSETRNQPSASENGIYLQLSHISSDGNGPEVGPPYLEARQQSVIDVPAVPTPKHKSSSVRHSNDDLEAIDLPKEQYKPRPSRSRSLKLNTEENVDYSVRPEKAAKKGTKRRSKTVGAPKASSEVSTPQKVQQICDMGFTPSTTEIALKENNGDINSTVNWLVANGAAEDELAPPRSSRSRNKAGKSSLKPETSGLRDDLPEEDTSSAQGRDRKVSFSLSKDFQMALPDDSIHAMAENILKDQSTHVADSRSPKVQVVIPSKETKKSIDAQEQHSTATVPRETVDLTTPSKTAKRRKTTLDKPETIIESDQTLVPNLTQPKRRGRGRPRKEPTNVKSSENVSKEPNEGEGEETVSVVQQKQPGLSHSIQAPLSKEVGVEQGKATLSRAELPNSTPPSKTTPAPLESIRTPEKQLKSATTSHSPISKGTVKYRVGLSKRARIAPLLRTLKK</sequence>
<proteinExistence type="predicted"/>
<feature type="compositionally biased region" description="Polar residues" evidence="1">
    <location>
        <begin position="616"/>
        <end position="627"/>
    </location>
</feature>
<evidence type="ECO:0000313" key="3">
    <source>
        <dbReference type="EMBL" id="KAF2866827.1"/>
    </source>
</evidence>
<feature type="compositionally biased region" description="Polar residues" evidence="1">
    <location>
        <begin position="212"/>
        <end position="232"/>
    </location>
</feature>
<dbReference type="Gene3D" id="1.10.8.10">
    <property type="entry name" value="DNA helicase RuvA subunit, C-terminal domain"/>
    <property type="match status" value="1"/>
</dbReference>
<dbReference type="Proteomes" id="UP000481861">
    <property type="component" value="Unassembled WGS sequence"/>
</dbReference>
<feature type="compositionally biased region" description="Basic and acidic residues" evidence="1">
    <location>
        <begin position="551"/>
        <end position="560"/>
    </location>
</feature>
<feature type="region of interest" description="Disordered" evidence="1">
    <location>
        <begin position="476"/>
        <end position="525"/>
    </location>
</feature>
<reference evidence="3 4" key="1">
    <citation type="submission" date="2020-01" db="EMBL/GenBank/DDBJ databases">
        <authorList>
            <consortium name="DOE Joint Genome Institute"/>
            <person name="Haridas S."/>
            <person name="Albert R."/>
            <person name="Binder M."/>
            <person name="Bloem J."/>
            <person name="Labutti K."/>
            <person name="Salamov A."/>
            <person name="Andreopoulos B."/>
            <person name="Baker S.E."/>
            <person name="Barry K."/>
            <person name="Bills G."/>
            <person name="Bluhm B.H."/>
            <person name="Cannon C."/>
            <person name="Castanera R."/>
            <person name="Culley D.E."/>
            <person name="Daum C."/>
            <person name="Ezra D."/>
            <person name="Gonzalez J.B."/>
            <person name="Henrissat B."/>
            <person name="Kuo A."/>
            <person name="Liang C."/>
            <person name="Lipzen A."/>
            <person name="Lutzoni F."/>
            <person name="Magnuson J."/>
            <person name="Mondo S."/>
            <person name="Nolan M."/>
            <person name="Ohm R."/>
            <person name="Pangilinan J."/>
            <person name="Park H.-J.H."/>
            <person name="Ramirez L."/>
            <person name="Alfaro M."/>
            <person name="Sun H."/>
            <person name="Tritt A."/>
            <person name="Yoshinaga Y."/>
            <person name="Zwiers L.-H.L."/>
            <person name="Turgeon B.G."/>
            <person name="Goodwin S.B."/>
            <person name="Spatafora J.W."/>
            <person name="Crous P.W."/>
            <person name="Grigoriev I.V."/>
        </authorList>
    </citation>
    <scope>NUCLEOTIDE SEQUENCE [LARGE SCALE GENOMIC DNA]</scope>
    <source>
        <strain evidence="3 4">CBS 611.86</strain>
    </source>
</reference>
<evidence type="ECO:0000259" key="2">
    <source>
        <dbReference type="PROSITE" id="PS50030"/>
    </source>
</evidence>
<gene>
    <name evidence="3" type="ORF">BDV95DRAFT_611497</name>
</gene>
<feature type="region of interest" description="Disordered" evidence="1">
    <location>
        <begin position="551"/>
        <end position="733"/>
    </location>
</feature>
<feature type="compositionally biased region" description="Polar residues" evidence="1">
    <location>
        <begin position="723"/>
        <end position="733"/>
    </location>
</feature>
<dbReference type="SMART" id="SM00165">
    <property type="entry name" value="UBA"/>
    <property type="match status" value="1"/>
</dbReference>
<keyword evidence="4" id="KW-1185">Reference proteome</keyword>
<accession>A0A7C8I889</accession>
<feature type="region of interest" description="Disordered" evidence="1">
    <location>
        <begin position="1"/>
        <end position="106"/>
    </location>
</feature>
<feature type="compositionally biased region" description="Polar residues" evidence="1">
    <location>
        <begin position="663"/>
        <end position="678"/>
    </location>
</feature>
<dbReference type="AlphaFoldDB" id="A0A7C8I889"/>